<reference evidence="2 3" key="1">
    <citation type="submission" date="2016-10" db="EMBL/GenBank/DDBJ databases">
        <authorList>
            <person name="Varghese N."/>
            <person name="Submissions S."/>
        </authorList>
    </citation>
    <scope>NUCLEOTIDE SEQUENCE [LARGE SCALE GENOMIC DNA]</scope>
    <source>
        <strain evidence="2 3">DSM 2373</strain>
    </source>
</reference>
<dbReference type="AlphaFoldDB" id="A0A1G9BZF0"/>
<keyword evidence="2" id="KW-0808">Transferase</keyword>
<dbReference type="PANTHER" id="PTHR36836:SF1">
    <property type="entry name" value="COLANIC ACID BIOSYNTHESIS PROTEIN WCAK"/>
    <property type="match status" value="1"/>
</dbReference>
<proteinExistence type="predicted"/>
<evidence type="ECO:0000259" key="1">
    <source>
        <dbReference type="Pfam" id="PF04230"/>
    </source>
</evidence>
<evidence type="ECO:0000313" key="2">
    <source>
        <dbReference type="EMBL" id="SDK44554.1"/>
    </source>
</evidence>
<dbReference type="Proteomes" id="UP000326500">
    <property type="component" value="Unassembled WGS sequence"/>
</dbReference>
<keyword evidence="3" id="KW-1185">Reference proteome</keyword>
<dbReference type="PANTHER" id="PTHR36836">
    <property type="entry name" value="COLANIC ACID BIOSYNTHESIS PROTEIN WCAK"/>
    <property type="match status" value="1"/>
</dbReference>
<gene>
    <name evidence="2" type="ORF">SAMN04488571_11169</name>
</gene>
<evidence type="ECO:0000313" key="3">
    <source>
        <dbReference type="Proteomes" id="UP000326500"/>
    </source>
</evidence>
<dbReference type="STRING" id="2200.GCA_001571405_00675"/>
<feature type="domain" description="Polysaccharide pyruvyl transferase" evidence="1">
    <location>
        <begin position="29"/>
        <end position="357"/>
    </location>
</feature>
<dbReference type="EMBL" id="FNFT01000011">
    <property type="protein sequence ID" value="SDK44554.1"/>
    <property type="molecule type" value="Genomic_DNA"/>
</dbReference>
<organism evidence="2 3">
    <name type="scientific">Methanoculleus thermophilus</name>
    <dbReference type="NCBI Taxonomy" id="2200"/>
    <lineage>
        <taxon>Archaea</taxon>
        <taxon>Methanobacteriati</taxon>
        <taxon>Methanobacteriota</taxon>
        <taxon>Stenosarchaea group</taxon>
        <taxon>Methanomicrobia</taxon>
        <taxon>Methanomicrobiales</taxon>
        <taxon>Methanomicrobiaceae</taxon>
        <taxon>Methanoculleus</taxon>
    </lineage>
</organism>
<name>A0A1G9BZF0_9EURY</name>
<dbReference type="InterPro" id="IPR007345">
    <property type="entry name" value="Polysacch_pyruvyl_Trfase"/>
</dbReference>
<sequence length="428" mass="48097">MLYNPSGVVGVDDDGRPLFILAGNGPYENRGCEAIVRGTTKILREHFNNPRFVCFSFFPDGELFRRQSLQETDGAITHLHAYRRMTKAEFIKNIWRPSCWGYACDRIFRPDALKYRLYRQMLPYLGDADAVLSVGGDNYSLDYGIPTRYTDLDDVVLRKNKPIIIWGASVGPFSAIPEYERYMSSHLREVTGIFARESMTVEYLNRIGVVENVHPVADPAFLMDPVKPRNDPGIDGEAIGINLSPLMARYTTGGDIEAWAKMAAGIIAEVAERTDLPIYLIPHVTIPIPHTDDHAFMQRVLSLIEDRKKDITLISPIYNAAETKWIIGRMAVFAGARTHATIAALSSGVPTLSFAYSIKARGINRDIFGHESYVHTFEEHDTSAPVEKISALLERREDVEHELQKRLPGIRAAALEAGRLLRHRIGEV</sequence>
<dbReference type="GO" id="GO:0016740">
    <property type="term" value="F:transferase activity"/>
    <property type="evidence" value="ECO:0007669"/>
    <property type="project" value="UniProtKB-KW"/>
</dbReference>
<accession>A0A1G9BZF0</accession>
<dbReference type="Pfam" id="PF04230">
    <property type="entry name" value="PS_pyruv_trans"/>
    <property type="match status" value="1"/>
</dbReference>
<protein>
    <submittedName>
        <fullName evidence="2">Polysaccharide pyruvyl transferase family protein WcaK</fullName>
    </submittedName>
</protein>